<keyword evidence="1" id="KW-1133">Transmembrane helix</keyword>
<dbReference type="EMBL" id="JAAWWB010000030">
    <property type="protein sequence ID" value="KAG6745477.1"/>
    <property type="molecule type" value="Genomic_DNA"/>
</dbReference>
<evidence type="ECO:0000313" key="3">
    <source>
        <dbReference type="EMBL" id="KAG6745477.1"/>
    </source>
</evidence>
<accession>A0A8X8C915</accession>
<dbReference type="PANTHER" id="PTHR34376">
    <property type="entry name" value="SERINE PROTEASE INHIBITOR, KAZAL-TYPE FAMILY PROTEIN"/>
    <property type="match status" value="1"/>
</dbReference>
<proteinExistence type="predicted"/>
<keyword evidence="1" id="KW-0472">Membrane</keyword>
<comment type="caution">
    <text evidence="3">The sequence shown here is derived from an EMBL/GenBank/DDBJ whole genome shotgun (WGS) entry which is preliminary data.</text>
</comment>
<protein>
    <recommendedName>
        <fullName evidence="5">Serine protease inhibitor, Kazal-type family protein</fullName>
    </recommendedName>
</protein>
<gene>
    <name evidence="3" type="ORF">POTOM_049964</name>
</gene>
<name>A0A8X8C915_POPTO</name>
<dbReference type="Proteomes" id="UP000886885">
    <property type="component" value="Chromosome 15D"/>
</dbReference>
<evidence type="ECO:0000256" key="1">
    <source>
        <dbReference type="SAM" id="Phobius"/>
    </source>
</evidence>
<feature type="chain" id="PRO_5036477970" description="Serine protease inhibitor, Kazal-type family protein" evidence="2">
    <location>
        <begin position="29"/>
        <end position="215"/>
    </location>
</feature>
<dbReference type="OrthoDB" id="1916993at2759"/>
<reference evidence="3" key="1">
    <citation type="journal article" date="2020" name="bioRxiv">
        <title>Hybrid origin of Populus tomentosa Carr. identified through genome sequencing and phylogenomic analysis.</title>
        <authorList>
            <person name="An X."/>
            <person name="Gao K."/>
            <person name="Chen Z."/>
            <person name="Li J."/>
            <person name="Yang X."/>
            <person name="Yang X."/>
            <person name="Zhou J."/>
            <person name="Guo T."/>
            <person name="Zhao T."/>
            <person name="Huang S."/>
            <person name="Miao D."/>
            <person name="Khan W.U."/>
            <person name="Rao P."/>
            <person name="Ye M."/>
            <person name="Lei B."/>
            <person name="Liao W."/>
            <person name="Wang J."/>
            <person name="Ji L."/>
            <person name="Li Y."/>
            <person name="Guo B."/>
            <person name="Mustafa N.S."/>
            <person name="Li S."/>
            <person name="Yun Q."/>
            <person name="Keller S.R."/>
            <person name="Mao J."/>
            <person name="Zhang R."/>
            <person name="Strauss S.H."/>
        </authorList>
    </citation>
    <scope>NUCLEOTIDE SEQUENCE</scope>
    <source>
        <strain evidence="3">GM15</strain>
        <tissue evidence="3">Leaf</tissue>
    </source>
</reference>
<keyword evidence="4" id="KW-1185">Reference proteome</keyword>
<organism evidence="3 4">
    <name type="scientific">Populus tomentosa</name>
    <name type="common">Chinese white poplar</name>
    <dbReference type="NCBI Taxonomy" id="118781"/>
    <lineage>
        <taxon>Eukaryota</taxon>
        <taxon>Viridiplantae</taxon>
        <taxon>Streptophyta</taxon>
        <taxon>Embryophyta</taxon>
        <taxon>Tracheophyta</taxon>
        <taxon>Spermatophyta</taxon>
        <taxon>Magnoliopsida</taxon>
        <taxon>eudicotyledons</taxon>
        <taxon>Gunneridae</taxon>
        <taxon>Pentapetalae</taxon>
        <taxon>rosids</taxon>
        <taxon>fabids</taxon>
        <taxon>Malpighiales</taxon>
        <taxon>Salicaceae</taxon>
        <taxon>Saliceae</taxon>
        <taxon>Populus</taxon>
    </lineage>
</organism>
<dbReference type="AlphaFoldDB" id="A0A8X8C915"/>
<evidence type="ECO:0008006" key="5">
    <source>
        <dbReference type="Google" id="ProtNLM"/>
    </source>
</evidence>
<dbReference type="PANTHER" id="PTHR34376:SF2">
    <property type="entry name" value="SERINE PROTEASE INHIBITOR, KAZAL-TYPE FAMILY PROTEIN"/>
    <property type="match status" value="1"/>
</dbReference>
<sequence length="215" mass="23807">MMMMPSTLLIHFLLITSVALFSAPTVRSDANPIRLPTQDHNNDDDDACGEWSRRSPVSSCPVKCFRPDPVCGVDGVTYWCGCDDARCAGTKVTKKGFCEVGNNGAAAQALLLVHIVWLIVLALLLLVILLLNRASNLKRRIHALFPPSLEILIAAEFELRIPQALPQSRVLEVPFCWGHIVLRKLSLENNYSGSRLQNHPAYPMLVGENLSLHRS</sequence>
<feature type="signal peptide" evidence="2">
    <location>
        <begin position="1"/>
        <end position="28"/>
    </location>
</feature>
<evidence type="ECO:0000256" key="2">
    <source>
        <dbReference type="SAM" id="SignalP"/>
    </source>
</evidence>
<feature type="transmembrane region" description="Helical" evidence="1">
    <location>
        <begin position="109"/>
        <end position="131"/>
    </location>
</feature>
<keyword evidence="1" id="KW-0812">Transmembrane</keyword>
<keyword evidence="2" id="KW-0732">Signal</keyword>
<evidence type="ECO:0000313" key="4">
    <source>
        <dbReference type="Proteomes" id="UP000886885"/>
    </source>
</evidence>